<evidence type="ECO:0000256" key="3">
    <source>
        <dbReference type="ARBA" id="ARBA00006678"/>
    </source>
</evidence>
<evidence type="ECO:0000256" key="8">
    <source>
        <dbReference type="ARBA" id="ARBA00023242"/>
    </source>
</evidence>
<organism evidence="10 11">
    <name type="scientific">Fasciola hepatica</name>
    <name type="common">Liver fluke</name>
    <dbReference type="NCBI Taxonomy" id="6192"/>
    <lineage>
        <taxon>Eukaryota</taxon>
        <taxon>Metazoa</taxon>
        <taxon>Spiralia</taxon>
        <taxon>Lophotrochozoa</taxon>
        <taxon>Platyhelminthes</taxon>
        <taxon>Trematoda</taxon>
        <taxon>Digenea</taxon>
        <taxon>Plagiorchiida</taxon>
        <taxon>Echinostomata</taxon>
        <taxon>Echinostomatoidea</taxon>
        <taxon>Fasciolidae</taxon>
        <taxon>Fasciola</taxon>
    </lineage>
</organism>
<gene>
    <name evidence="10" type="ORF">D915_011184</name>
</gene>
<dbReference type="GO" id="GO:0034475">
    <property type="term" value="P:U4 snRNA 3'-end processing"/>
    <property type="evidence" value="ECO:0007669"/>
    <property type="project" value="TreeGrafter"/>
</dbReference>
<proteinExistence type="inferred from homology"/>
<evidence type="ECO:0000259" key="9">
    <source>
        <dbReference type="Pfam" id="PF01138"/>
    </source>
</evidence>
<evidence type="ECO:0000313" key="11">
    <source>
        <dbReference type="Proteomes" id="UP000230066"/>
    </source>
</evidence>
<dbReference type="GO" id="GO:0000177">
    <property type="term" value="C:cytoplasmic exosome (RNase complex)"/>
    <property type="evidence" value="ECO:0007669"/>
    <property type="project" value="TreeGrafter"/>
</dbReference>
<dbReference type="InterPro" id="IPR020568">
    <property type="entry name" value="Ribosomal_Su5_D2-typ_SF"/>
</dbReference>
<evidence type="ECO:0000256" key="6">
    <source>
        <dbReference type="ARBA" id="ARBA00022835"/>
    </source>
</evidence>
<evidence type="ECO:0000256" key="5">
    <source>
        <dbReference type="ARBA" id="ARBA00022552"/>
    </source>
</evidence>
<evidence type="ECO:0000256" key="2">
    <source>
        <dbReference type="ARBA" id="ARBA00004496"/>
    </source>
</evidence>
<dbReference type="SUPFAM" id="SSF54211">
    <property type="entry name" value="Ribosomal protein S5 domain 2-like"/>
    <property type="match status" value="1"/>
</dbReference>
<protein>
    <submittedName>
        <fullName evidence="10">Ribonuclease pH</fullName>
    </submittedName>
</protein>
<keyword evidence="8" id="KW-0539">Nucleus</keyword>
<keyword evidence="7" id="KW-0694">RNA-binding</keyword>
<dbReference type="GO" id="GO:0006364">
    <property type="term" value="P:rRNA processing"/>
    <property type="evidence" value="ECO:0007669"/>
    <property type="project" value="UniProtKB-KW"/>
</dbReference>
<dbReference type="GO" id="GO:0003723">
    <property type="term" value="F:RNA binding"/>
    <property type="evidence" value="ECO:0007669"/>
    <property type="project" value="UniProtKB-KW"/>
</dbReference>
<evidence type="ECO:0000313" key="10">
    <source>
        <dbReference type="EMBL" id="THD17975.1"/>
    </source>
</evidence>
<dbReference type="Pfam" id="PF01138">
    <property type="entry name" value="RNase_PH"/>
    <property type="match status" value="1"/>
</dbReference>
<dbReference type="Gene3D" id="3.30.230.70">
    <property type="entry name" value="GHMP Kinase, N-terminal domain"/>
    <property type="match status" value="1"/>
</dbReference>
<dbReference type="GO" id="GO:0016075">
    <property type="term" value="P:rRNA catabolic process"/>
    <property type="evidence" value="ECO:0007669"/>
    <property type="project" value="TreeGrafter"/>
</dbReference>
<evidence type="ECO:0000256" key="1">
    <source>
        <dbReference type="ARBA" id="ARBA00004123"/>
    </source>
</evidence>
<comment type="caution">
    <text evidence="10">The sequence shown here is derived from an EMBL/GenBank/DDBJ whole genome shotgun (WGS) entry which is preliminary data.</text>
</comment>
<keyword evidence="5" id="KW-0698">rRNA processing</keyword>
<dbReference type="GO" id="GO:0071051">
    <property type="term" value="P:poly(A)-dependent snoRNA 3'-end processing"/>
    <property type="evidence" value="ECO:0007669"/>
    <property type="project" value="TreeGrafter"/>
</dbReference>
<dbReference type="InterPro" id="IPR001247">
    <property type="entry name" value="ExoRNase_PH_dom1"/>
</dbReference>
<dbReference type="GO" id="GO:0005730">
    <property type="term" value="C:nucleolus"/>
    <property type="evidence" value="ECO:0007669"/>
    <property type="project" value="TreeGrafter"/>
</dbReference>
<keyword evidence="4" id="KW-0963">Cytoplasm</keyword>
<evidence type="ECO:0000256" key="4">
    <source>
        <dbReference type="ARBA" id="ARBA00022490"/>
    </source>
</evidence>
<dbReference type="Proteomes" id="UP000230066">
    <property type="component" value="Unassembled WGS sequence"/>
</dbReference>
<dbReference type="PANTHER" id="PTHR11953:SF2">
    <property type="entry name" value="EXOSOME COMPLEX COMPONENT MTR3"/>
    <property type="match status" value="1"/>
</dbReference>
<dbReference type="AlphaFoldDB" id="A0A2H1BSY6"/>
<dbReference type="GO" id="GO:0071028">
    <property type="term" value="P:nuclear mRNA surveillance"/>
    <property type="evidence" value="ECO:0007669"/>
    <property type="project" value="TreeGrafter"/>
</dbReference>
<dbReference type="InterPro" id="IPR050080">
    <property type="entry name" value="RNase_PH"/>
</dbReference>
<keyword evidence="6" id="KW-0271">Exosome</keyword>
<comment type="similarity">
    <text evidence="3">Belongs to the RNase PH family.</text>
</comment>
<dbReference type="EMBL" id="JXXN02018674">
    <property type="protein sequence ID" value="THD17975.1"/>
    <property type="molecule type" value="Genomic_DNA"/>
</dbReference>
<accession>A0A2H1BSY6</accession>
<dbReference type="InterPro" id="IPR027408">
    <property type="entry name" value="PNPase/RNase_PH_dom_sf"/>
</dbReference>
<evidence type="ECO:0000256" key="7">
    <source>
        <dbReference type="ARBA" id="ARBA00022884"/>
    </source>
</evidence>
<comment type="subcellular location">
    <subcellularLocation>
        <location evidence="2">Cytoplasm</location>
    </subcellularLocation>
    <subcellularLocation>
        <location evidence="1">Nucleus</location>
    </subcellularLocation>
</comment>
<sequence>MPIDCNKLPSEAVDLECFLDPVPSTVSSSDLFFRLGVNPISDGSAYIECGDIKAYCSVNGPSEMRQEGQLTTSVKFAPFASWLPKDSQNSLEKRLSQLLLSAIESSVILVSFQCHHQVVR</sequence>
<keyword evidence="11" id="KW-1185">Reference proteome</keyword>
<name>A0A2H1BSY6_FASHE</name>
<dbReference type="PANTHER" id="PTHR11953">
    <property type="entry name" value="EXOSOME COMPLEX COMPONENT"/>
    <property type="match status" value="1"/>
</dbReference>
<reference evidence="10" key="1">
    <citation type="submission" date="2019-03" db="EMBL/GenBank/DDBJ databases">
        <title>Improved annotation for the trematode Fasciola hepatica.</title>
        <authorList>
            <person name="Choi Y.-J."/>
            <person name="Martin J."/>
            <person name="Mitreva M."/>
        </authorList>
    </citation>
    <scope>NUCLEOTIDE SEQUENCE [LARGE SCALE GENOMIC DNA]</scope>
</reference>
<dbReference type="GO" id="GO:0000176">
    <property type="term" value="C:nuclear exosome (RNase complex)"/>
    <property type="evidence" value="ECO:0007669"/>
    <property type="project" value="TreeGrafter"/>
</dbReference>
<feature type="domain" description="Exoribonuclease phosphorolytic" evidence="9">
    <location>
        <begin position="31"/>
        <end position="114"/>
    </location>
</feature>